<evidence type="ECO:0000256" key="1">
    <source>
        <dbReference type="SAM" id="MobiDB-lite"/>
    </source>
</evidence>
<sequence length="672" mass="72982">MAELVDSSSSKSPPAAAAAAAPNAAPRTPGVSPGSTRFLVLRTGESLYIGNDTMIHFSPCGSLYQLPTSVTLAESRISFTAHAPNSLLNTMAEAVEMRNEHLPQHLLNRAWEEEEDRTAGGASDPERPEHSTTASVLQAMESVYLPPAASSLGKFMYGDCDEAGGEGGGEGDKGVSPPKTLRWRSTPAPVLASAVKEHLRSGGAPVYPTPWITVDQGAVTLQSVCKSVKLTIPFDAPYYFVSTSFHVPHLLDPLSALPGRDEVILESFVQTSRFDKKVGGWGGDVERVEEVLKSIAVTPTSVTAEPTASKPVPTALLDSPTMYFAEDFPKLSCFANTFRANLGKDTFSELNASEVKVNGFSGVTRTERVVVYKQPQSGRGDESLIMTYSADPLHVSGLHERWGEGVDEVTRFSLEGNFVNITTGPSKGCFDIIFLTVLNPNAQYLISQSLKFRTHLQNVESPTASSSPSSVGSKSSKSTKSFSPSLTSATMKTLYEPIKQVNDAGKFTLLTDLTVTCLFNDRTMLTLSSEEERCTVIDCKGKVDELILNRPDMGGPTTPTYTALRKYSRYLKVAREFKRWALSSKVERLEHAELMRQKEMVLAHAKRNTERQRVLNNIAGGFVEPARTIFEDQAGASGPVGVGDGNGNKIDPRMVAKMKLAEIEKFQLRLKV</sequence>
<feature type="region of interest" description="Disordered" evidence="1">
    <location>
        <begin position="163"/>
        <end position="182"/>
    </location>
</feature>
<dbReference type="OrthoDB" id="10389393at2759"/>
<organism evidence="2 3">
    <name type="scientific">Triparma strigata</name>
    <dbReference type="NCBI Taxonomy" id="1606541"/>
    <lineage>
        <taxon>Eukaryota</taxon>
        <taxon>Sar</taxon>
        <taxon>Stramenopiles</taxon>
        <taxon>Ochrophyta</taxon>
        <taxon>Bolidophyceae</taxon>
        <taxon>Parmales</taxon>
        <taxon>Triparmaceae</taxon>
        <taxon>Triparma</taxon>
    </lineage>
</organism>
<dbReference type="AlphaFoldDB" id="A0A9W7AXM3"/>
<dbReference type="Proteomes" id="UP001165085">
    <property type="component" value="Unassembled WGS sequence"/>
</dbReference>
<gene>
    <name evidence="2" type="ORF">TrST_g5372</name>
</gene>
<name>A0A9W7AXM3_9STRA</name>
<dbReference type="EMBL" id="BRXY01000237">
    <property type="protein sequence ID" value="GMH79781.1"/>
    <property type="molecule type" value="Genomic_DNA"/>
</dbReference>
<reference evidence="3" key="1">
    <citation type="journal article" date="2023" name="Commun. Biol.">
        <title>Genome analysis of Parmales, the sister group of diatoms, reveals the evolutionary specialization of diatoms from phago-mixotrophs to photoautotrophs.</title>
        <authorList>
            <person name="Ban H."/>
            <person name="Sato S."/>
            <person name="Yoshikawa S."/>
            <person name="Yamada K."/>
            <person name="Nakamura Y."/>
            <person name="Ichinomiya M."/>
            <person name="Sato N."/>
            <person name="Blanc-Mathieu R."/>
            <person name="Endo H."/>
            <person name="Kuwata A."/>
            <person name="Ogata H."/>
        </authorList>
    </citation>
    <scope>NUCLEOTIDE SEQUENCE [LARGE SCALE GENOMIC DNA]</scope>
    <source>
        <strain evidence="3">NIES 3701</strain>
    </source>
</reference>
<feature type="compositionally biased region" description="Low complexity" evidence="1">
    <location>
        <begin position="7"/>
        <end position="26"/>
    </location>
</feature>
<evidence type="ECO:0000313" key="2">
    <source>
        <dbReference type="EMBL" id="GMH79781.1"/>
    </source>
</evidence>
<protein>
    <submittedName>
        <fullName evidence="2">Uncharacterized protein</fullName>
    </submittedName>
</protein>
<evidence type="ECO:0000313" key="3">
    <source>
        <dbReference type="Proteomes" id="UP001165085"/>
    </source>
</evidence>
<feature type="compositionally biased region" description="Low complexity" evidence="1">
    <location>
        <begin position="461"/>
        <end position="484"/>
    </location>
</feature>
<feature type="region of interest" description="Disordered" evidence="1">
    <location>
        <begin position="112"/>
        <end position="133"/>
    </location>
</feature>
<accession>A0A9W7AXM3</accession>
<comment type="caution">
    <text evidence="2">The sequence shown here is derived from an EMBL/GenBank/DDBJ whole genome shotgun (WGS) entry which is preliminary data.</text>
</comment>
<feature type="region of interest" description="Disordered" evidence="1">
    <location>
        <begin position="1"/>
        <end position="35"/>
    </location>
</feature>
<proteinExistence type="predicted"/>
<keyword evidence="3" id="KW-1185">Reference proteome</keyword>
<feature type="region of interest" description="Disordered" evidence="1">
    <location>
        <begin position="460"/>
        <end position="484"/>
    </location>
</feature>